<evidence type="ECO:0000259" key="5">
    <source>
        <dbReference type="PROSITE" id="PS51123"/>
    </source>
</evidence>
<evidence type="ECO:0000256" key="3">
    <source>
        <dbReference type="ARBA" id="ARBA00023326"/>
    </source>
</evidence>
<sequence>MSFTVPSRRVAALAVAASGLATVLSGAFAPAATAAPSTATAAASASSVTVAAAKKSWFVDPRTPAQRKAQLAVPGKPEKYRGKLRETRAVYRTRDGALAVPMRYAFGNLVSKGQALTLDGGGLFSGGSATLTTSAKAQIRKLADSLTNASSVRCEGYADYSGPAGEATSLSKARAAKVCAQLAKENPGLRTSSVSYGSARPAIVGGVPAKRELNRRVVVEMTGTRPVKPVPTAPQAKVPGAPVLVHADGIDGAVRYGFNAPATDGGSPITGYQVSTGGAWVPVQILLGRRTTTSDTQLTPCRGCGPQAEFEANLGDLTPAQLVNLRVRAVNKVGAGAPSNTLSTTVYGRPSAPTDLKVVGDDGVLTTTFAAPAENGGSEVYYYEISYDGGQHWTYVPLTSGTTLTVVKEGLDNGTSYDVRVRAWNDWGFGPEASLEEKTLVAAVPSAPEIGSPKVHGSVVNFALQAPERNGGLPISGYEVTTDGGETWDELEVDEDEGLYFSLAGLTFGDEYDVQVRAVNAHGKGKASESQKFTYATVPSAPRIRTSTGDNGTITTVVEPAEHDNGSAITSYEISYDGGETFTEFDTTGTAPWTTVKDGFQNGVEYGVRVRAVNAKGASQSFGALVFVATVPDKVWLDDEPVVTGTRASFTFEAPEFDGGLPVTSYEVSTDGGETWGSFPYTPTVEGFAFDLDDLTLGHAYGVRVRAVNARGPGAGSKNRVVTPIAVPNAPTDVVAVATGTSVKVDFVAPESDSGHPIESYEVSIDGGEWTGVEVSSIAYTFTLTNQTVGVHTYAVRAVNAAGPGDFAKSEEVEVVAEPKPPVVTGYTNTRDAVTIHFREEDVDLAEVSAWQVKIDGGSWTNFTNVTTPWFGGLSGSLTPYPCGGQPCSDVLGTVQVRAALVDGGYSDPSAVYYLPGYQSGGIPG</sequence>
<dbReference type="EMBL" id="FMZM01000020">
    <property type="protein sequence ID" value="SDE32893.1"/>
    <property type="molecule type" value="Genomic_DNA"/>
</dbReference>
<dbReference type="SUPFAM" id="SSF49265">
    <property type="entry name" value="Fibronectin type III"/>
    <property type="match status" value="3"/>
</dbReference>
<evidence type="ECO:0000256" key="1">
    <source>
        <dbReference type="ARBA" id="ARBA00022737"/>
    </source>
</evidence>
<dbReference type="InterPro" id="IPR050964">
    <property type="entry name" value="Striated_Muscle_Regulatory"/>
</dbReference>
<proteinExistence type="predicted"/>
<dbReference type="PROSITE" id="PS51318">
    <property type="entry name" value="TAT"/>
    <property type="match status" value="1"/>
</dbReference>
<dbReference type="RefSeq" id="WP_090861044.1">
    <property type="nucleotide sequence ID" value="NZ_FMZM01000020.1"/>
</dbReference>
<dbReference type="Pfam" id="PF00041">
    <property type="entry name" value="fn3"/>
    <property type="match status" value="1"/>
</dbReference>
<dbReference type="InterPro" id="IPR036737">
    <property type="entry name" value="OmpA-like_sf"/>
</dbReference>
<dbReference type="AlphaFoldDB" id="A0A1G7C0V9"/>
<evidence type="ECO:0000313" key="7">
    <source>
        <dbReference type="Proteomes" id="UP000199034"/>
    </source>
</evidence>
<dbReference type="CDD" id="cd00063">
    <property type="entry name" value="FN3"/>
    <property type="match status" value="6"/>
</dbReference>
<dbReference type="PANTHER" id="PTHR13817:SF166">
    <property type="entry name" value="NEURONAL IGCAM-RELATED"/>
    <property type="match status" value="1"/>
</dbReference>
<dbReference type="STRING" id="1045774.SAMN05421872_1206"/>
<keyword evidence="2" id="KW-0378">Hydrolase</keyword>
<evidence type="ECO:0000313" key="6">
    <source>
        <dbReference type="EMBL" id="SDE32893.1"/>
    </source>
</evidence>
<feature type="domain" description="Fibronectin type-III" evidence="4">
    <location>
        <begin position="631"/>
        <end position="726"/>
    </location>
</feature>
<dbReference type="OrthoDB" id="5241356at2"/>
<feature type="domain" description="Fibronectin type-III" evidence="4">
    <location>
        <begin position="349"/>
        <end position="443"/>
    </location>
</feature>
<dbReference type="InterPro" id="IPR003961">
    <property type="entry name" value="FN3_dom"/>
</dbReference>
<reference evidence="7" key="1">
    <citation type="submission" date="2016-10" db="EMBL/GenBank/DDBJ databases">
        <authorList>
            <person name="Varghese N."/>
            <person name="Submissions S."/>
        </authorList>
    </citation>
    <scope>NUCLEOTIDE SEQUENCE [LARGE SCALE GENOMIC DNA]</scope>
    <source>
        <strain evidence="7">CGMCC 4.6858</strain>
    </source>
</reference>
<dbReference type="InterPro" id="IPR006665">
    <property type="entry name" value="OmpA-like"/>
</dbReference>
<name>A0A1G7C0V9_9ACTN</name>
<keyword evidence="3" id="KW-0624">Polysaccharide degradation</keyword>
<accession>A0A1G7C0V9</accession>
<protein>
    <submittedName>
        <fullName evidence="6">Titin</fullName>
    </submittedName>
</protein>
<gene>
    <name evidence="6" type="ORF">SAMN05421872_1206</name>
</gene>
<keyword evidence="7" id="KW-1185">Reference proteome</keyword>
<dbReference type="GO" id="GO:0016020">
    <property type="term" value="C:membrane"/>
    <property type="evidence" value="ECO:0007669"/>
    <property type="project" value="UniProtKB-UniRule"/>
</dbReference>
<feature type="domain" description="Fibronectin type-III" evidence="4">
    <location>
        <begin position="727"/>
        <end position="819"/>
    </location>
</feature>
<dbReference type="PROSITE" id="PS51123">
    <property type="entry name" value="OMPA_2"/>
    <property type="match status" value="1"/>
</dbReference>
<dbReference type="InterPro" id="IPR036116">
    <property type="entry name" value="FN3_sf"/>
</dbReference>
<dbReference type="Proteomes" id="UP000199034">
    <property type="component" value="Unassembled WGS sequence"/>
</dbReference>
<dbReference type="PROSITE" id="PS50853">
    <property type="entry name" value="FN3"/>
    <property type="match status" value="4"/>
</dbReference>
<dbReference type="SMART" id="SM00060">
    <property type="entry name" value="FN3"/>
    <property type="match status" value="6"/>
</dbReference>
<dbReference type="Gene3D" id="2.60.40.10">
    <property type="entry name" value="Immunoglobulins"/>
    <property type="match status" value="6"/>
</dbReference>
<feature type="domain" description="Fibronectin type-III" evidence="4">
    <location>
        <begin position="444"/>
        <end position="540"/>
    </location>
</feature>
<dbReference type="GO" id="GO:0016798">
    <property type="term" value="F:hydrolase activity, acting on glycosyl bonds"/>
    <property type="evidence" value="ECO:0007669"/>
    <property type="project" value="UniProtKB-KW"/>
</dbReference>
<evidence type="ECO:0000259" key="4">
    <source>
        <dbReference type="PROSITE" id="PS50853"/>
    </source>
</evidence>
<dbReference type="InterPro" id="IPR013783">
    <property type="entry name" value="Ig-like_fold"/>
</dbReference>
<dbReference type="Pfam" id="PF00691">
    <property type="entry name" value="OmpA"/>
    <property type="match status" value="1"/>
</dbReference>
<dbReference type="PANTHER" id="PTHR13817">
    <property type="entry name" value="TITIN"/>
    <property type="match status" value="1"/>
</dbReference>
<dbReference type="Gene3D" id="3.30.1330.60">
    <property type="entry name" value="OmpA-like domain"/>
    <property type="match status" value="1"/>
</dbReference>
<dbReference type="InterPro" id="IPR006311">
    <property type="entry name" value="TAT_signal"/>
</dbReference>
<organism evidence="6 7">
    <name type="scientific">Nocardioides lianchengensis</name>
    <dbReference type="NCBI Taxonomy" id="1045774"/>
    <lineage>
        <taxon>Bacteria</taxon>
        <taxon>Bacillati</taxon>
        <taxon>Actinomycetota</taxon>
        <taxon>Actinomycetes</taxon>
        <taxon>Propionibacteriales</taxon>
        <taxon>Nocardioidaceae</taxon>
        <taxon>Nocardioides</taxon>
    </lineage>
</organism>
<keyword evidence="1" id="KW-0677">Repeat</keyword>
<dbReference type="GO" id="GO:0000272">
    <property type="term" value="P:polysaccharide catabolic process"/>
    <property type="evidence" value="ECO:0007669"/>
    <property type="project" value="UniProtKB-KW"/>
</dbReference>
<dbReference type="SUPFAM" id="SSF103088">
    <property type="entry name" value="OmpA-like"/>
    <property type="match status" value="1"/>
</dbReference>
<keyword evidence="2" id="KW-0326">Glycosidase</keyword>
<evidence type="ECO:0000256" key="2">
    <source>
        <dbReference type="ARBA" id="ARBA00023295"/>
    </source>
</evidence>
<feature type="domain" description="OmpA-like" evidence="5">
    <location>
        <begin position="111"/>
        <end position="225"/>
    </location>
</feature>
<keyword evidence="3" id="KW-0119">Carbohydrate metabolism</keyword>